<keyword evidence="2" id="KW-1185">Reference proteome</keyword>
<dbReference type="EMBL" id="FMUR01000006">
    <property type="protein sequence ID" value="SCY02177.1"/>
    <property type="molecule type" value="Genomic_DNA"/>
</dbReference>
<dbReference type="AlphaFoldDB" id="A0A1G5CIP1"/>
<dbReference type="Gene3D" id="3.30.2310.20">
    <property type="entry name" value="RelE-like"/>
    <property type="match status" value="1"/>
</dbReference>
<gene>
    <name evidence="1" type="ORF">SAMN02910451_01144</name>
</gene>
<dbReference type="OrthoDB" id="9806083at2"/>
<accession>A0A1G5CIP1</accession>
<dbReference type="RefSeq" id="WP_074461832.1">
    <property type="nucleotide sequence ID" value="NZ_FMUR01000006.1"/>
</dbReference>
<dbReference type="InterPro" id="IPR035093">
    <property type="entry name" value="RelE/ParE_toxin_dom_sf"/>
</dbReference>
<evidence type="ECO:0000313" key="2">
    <source>
        <dbReference type="Proteomes" id="UP000183047"/>
    </source>
</evidence>
<name>A0A1G5CIP1_9FIRM</name>
<sequence>MRNIEYSRVVQRKLNALKMQLCEKFDDDMARKSMAKILRDIHHLSDNCEIGIRISKIYEIDTDYRYLFTTHNYFIYRVEKTSVVIVNMFNEKEDFMLKLFGVCGRTQESIDYWGD</sequence>
<proteinExistence type="predicted"/>
<dbReference type="Proteomes" id="UP000183047">
    <property type="component" value="Unassembled WGS sequence"/>
</dbReference>
<evidence type="ECO:0000313" key="1">
    <source>
        <dbReference type="EMBL" id="SCY02177.1"/>
    </source>
</evidence>
<protein>
    <submittedName>
        <fullName evidence="1">Plasmid stabilization system protein ParE</fullName>
    </submittedName>
</protein>
<organism evidence="1 2">
    <name type="scientific">Butyrivibrio hungatei</name>
    <dbReference type="NCBI Taxonomy" id="185008"/>
    <lineage>
        <taxon>Bacteria</taxon>
        <taxon>Bacillati</taxon>
        <taxon>Bacillota</taxon>
        <taxon>Clostridia</taxon>
        <taxon>Lachnospirales</taxon>
        <taxon>Lachnospiraceae</taxon>
        <taxon>Butyrivibrio</taxon>
    </lineage>
</organism>
<reference evidence="2" key="1">
    <citation type="submission" date="2016-10" db="EMBL/GenBank/DDBJ databases">
        <authorList>
            <person name="Varghese N."/>
            <person name="Submissions S."/>
        </authorList>
    </citation>
    <scope>NUCLEOTIDE SEQUENCE [LARGE SCALE GENOMIC DNA]</scope>
    <source>
        <strain evidence="2">XBD2006</strain>
    </source>
</reference>